<dbReference type="InterPro" id="IPR003784">
    <property type="entry name" value="BioY"/>
</dbReference>
<evidence type="ECO:0000256" key="7">
    <source>
        <dbReference type="ARBA" id="ARBA00023136"/>
    </source>
</evidence>
<comment type="similarity">
    <text evidence="2 8">Belongs to the BioY family.</text>
</comment>
<dbReference type="Gene3D" id="1.10.1760.20">
    <property type="match status" value="1"/>
</dbReference>
<evidence type="ECO:0000256" key="8">
    <source>
        <dbReference type="PIRNR" id="PIRNR016661"/>
    </source>
</evidence>
<reference evidence="10" key="2">
    <citation type="submission" date="2021-08" db="EMBL/GenBank/DDBJ databases">
        <authorList>
            <person name="Tani A."/>
            <person name="Ola A."/>
            <person name="Ogura Y."/>
            <person name="Katsura K."/>
            <person name="Hayashi T."/>
        </authorList>
    </citation>
    <scope>NUCLEOTIDE SEQUENCE</scope>
    <source>
        <strain evidence="10">KCTC 52305</strain>
    </source>
</reference>
<sequence length="184" mass="18531">MTTRDLVLTALFAALIVALGLMPPVPVAGLPVPVTLQSLGIMLAGLILGPVRGGLAAALVVLLVVLGLPVLSGGRGGFGVVVGPTGGFLLGWVPGAVVTGWIVRRWAPGPWRRREAALALLAGLAGGIGAVYAVGIPWLAAVTGMGLSRALLGSAVFVPGDLIKAVAAVLVARGVRRAYPIEMR</sequence>
<evidence type="ECO:0000256" key="9">
    <source>
        <dbReference type="SAM" id="Phobius"/>
    </source>
</evidence>
<feature type="transmembrane region" description="Helical" evidence="9">
    <location>
        <begin position="151"/>
        <end position="175"/>
    </location>
</feature>
<dbReference type="EMBL" id="BPQH01000009">
    <property type="protein sequence ID" value="GJD50334.1"/>
    <property type="molecule type" value="Genomic_DNA"/>
</dbReference>
<keyword evidence="7 8" id="KW-0472">Membrane</keyword>
<evidence type="ECO:0000256" key="2">
    <source>
        <dbReference type="ARBA" id="ARBA00010692"/>
    </source>
</evidence>
<evidence type="ECO:0000256" key="1">
    <source>
        <dbReference type="ARBA" id="ARBA00004651"/>
    </source>
</evidence>
<evidence type="ECO:0000256" key="6">
    <source>
        <dbReference type="ARBA" id="ARBA00022989"/>
    </source>
</evidence>
<evidence type="ECO:0000256" key="4">
    <source>
        <dbReference type="ARBA" id="ARBA00022475"/>
    </source>
</evidence>
<feature type="transmembrane region" description="Helical" evidence="9">
    <location>
        <begin position="78"/>
        <end position="104"/>
    </location>
</feature>
<comment type="subcellular location">
    <subcellularLocation>
        <location evidence="1 8">Cell membrane</location>
        <topology evidence="1 8">Multi-pass membrane protein</topology>
    </subcellularLocation>
</comment>
<keyword evidence="6 9" id="KW-1133">Transmembrane helix</keyword>
<dbReference type="Pfam" id="PF02632">
    <property type="entry name" value="BioY"/>
    <property type="match status" value="1"/>
</dbReference>
<keyword evidence="5 9" id="KW-0812">Transmembrane</keyword>
<evidence type="ECO:0000313" key="10">
    <source>
        <dbReference type="EMBL" id="GJD50334.1"/>
    </source>
</evidence>
<evidence type="ECO:0000313" key="11">
    <source>
        <dbReference type="Proteomes" id="UP001055167"/>
    </source>
</evidence>
<keyword evidence="4 8" id="KW-1003">Cell membrane</keyword>
<keyword evidence="3 8" id="KW-0813">Transport</keyword>
<feature type="transmembrane region" description="Helical" evidence="9">
    <location>
        <begin position="55"/>
        <end position="72"/>
    </location>
</feature>
<comment type="caution">
    <text evidence="10">The sequence shown here is derived from an EMBL/GenBank/DDBJ whole genome shotgun (WGS) entry which is preliminary data.</text>
</comment>
<keyword evidence="11" id="KW-1185">Reference proteome</keyword>
<proteinExistence type="inferred from homology"/>
<name>A0ABQ4QZI0_9HYPH</name>
<feature type="transmembrane region" description="Helical" evidence="9">
    <location>
        <begin position="116"/>
        <end position="139"/>
    </location>
</feature>
<organism evidence="10 11">
    <name type="scientific">Methylobacterium crusticola</name>
    <dbReference type="NCBI Taxonomy" id="1697972"/>
    <lineage>
        <taxon>Bacteria</taxon>
        <taxon>Pseudomonadati</taxon>
        <taxon>Pseudomonadota</taxon>
        <taxon>Alphaproteobacteria</taxon>
        <taxon>Hyphomicrobiales</taxon>
        <taxon>Methylobacteriaceae</taxon>
        <taxon>Methylobacterium</taxon>
    </lineage>
</organism>
<dbReference type="PIRSF" id="PIRSF016661">
    <property type="entry name" value="BioY"/>
    <property type="match status" value="1"/>
</dbReference>
<reference evidence="10" key="1">
    <citation type="journal article" date="2021" name="Front. Microbiol.">
        <title>Comprehensive Comparative Genomics and Phenotyping of Methylobacterium Species.</title>
        <authorList>
            <person name="Alessa O."/>
            <person name="Ogura Y."/>
            <person name="Fujitani Y."/>
            <person name="Takami H."/>
            <person name="Hayashi T."/>
            <person name="Sahin N."/>
            <person name="Tani A."/>
        </authorList>
    </citation>
    <scope>NUCLEOTIDE SEQUENCE</scope>
    <source>
        <strain evidence="10">KCTC 52305</strain>
    </source>
</reference>
<dbReference type="PANTHER" id="PTHR34295:SF4">
    <property type="entry name" value="BIOTIN TRANSPORTER BIOY-RELATED"/>
    <property type="match status" value="1"/>
</dbReference>
<evidence type="ECO:0000256" key="3">
    <source>
        <dbReference type="ARBA" id="ARBA00022448"/>
    </source>
</evidence>
<gene>
    <name evidence="10" type="primary">bioY</name>
    <name evidence="10" type="ORF">OPKNFCMD_3073</name>
</gene>
<dbReference type="Proteomes" id="UP001055167">
    <property type="component" value="Unassembled WGS sequence"/>
</dbReference>
<accession>A0ABQ4QZI0</accession>
<dbReference type="RefSeq" id="WP_128562465.1">
    <property type="nucleotide sequence ID" value="NZ_BPQH01000009.1"/>
</dbReference>
<protein>
    <recommendedName>
        <fullName evidence="8">Biotin transporter</fullName>
    </recommendedName>
</protein>
<dbReference type="PANTHER" id="PTHR34295">
    <property type="entry name" value="BIOTIN TRANSPORTER BIOY"/>
    <property type="match status" value="1"/>
</dbReference>
<evidence type="ECO:0000256" key="5">
    <source>
        <dbReference type="ARBA" id="ARBA00022692"/>
    </source>
</evidence>